<dbReference type="InterPro" id="IPR036165">
    <property type="entry name" value="YefM-like_sf"/>
</dbReference>
<evidence type="ECO:0000256" key="1">
    <source>
        <dbReference type="ARBA" id="ARBA00009981"/>
    </source>
</evidence>
<proteinExistence type="inferred from homology"/>
<protein>
    <recommendedName>
        <fullName evidence="2">Antitoxin</fullName>
    </recommendedName>
</protein>
<evidence type="ECO:0000313" key="3">
    <source>
        <dbReference type="EMBL" id="MFD1454978.1"/>
    </source>
</evidence>
<comment type="similarity">
    <text evidence="1 2">Belongs to the phD/YefM antitoxin family.</text>
</comment>
<dbReference type="SUPFAM" id="SSF143120">
    <property type="entry name" value="YefM-like"/>
    <property type="match status" value="1"/>
</dbReference>
<dbReference type="Gene3D" id="6.10.250.330">
    <property type="match status" value="1"/>
</dbReference>
<dbReference type="PANTHER" id="PTHR33713">
    <property type="entry name" value="ANTITOXIN YAFN-RELATED"/>
    <property type="match status" value="1"/>
</dbReference>
<dbReference type="Pfam" id="PF02604">
    <property type="entry name" value="PhdYeFM_antitox"/>
    <property type="match status" value="1"/>
</dbReference>
<comment type="function">
    <text evidence="2">Antitoxin component of a type II toxin-antitoxin (TA) system.</text>
</comment>
<sequence>MAITTITITDARKNLESLTDDVVDYQDRVIVTKPHNRNVVIMSEDEFNSWQETLYLLESAANHHALDTSIDQMLVGNTKTLSKSEWQKIQN</sequence>
<reference evidence="4" key="1">
    <citation type="journal article" date="2019" name="Int. J. Syst. Evol. Microbiol.">
        <title>The Global Catalogue of Microorganisms (GCM) 10K type strain sequencing project: providing services to taxonomists for standard genome sequencing and annotation.</title>
        <authorList>
            <consortium name="The Broad Institute Genomics Platform"/>
            <consortium name="The Broad Institute Genome Sequencing Center for Infectious Disease"/>
            <person name="Wu L."/>
            <person name="Ma J."/>
        </authorList>
    </citation>
    <scope>NUCLEOTIDE SEQUENCE [LARGE SCALE GENOMIC DNA]</scope>
    <source>
        <strain evidence="4">CCM 8979</strain>
    </source>
</reference>
<dbReference type="NCBIfam" id="TIGR01552">
    <property type="entry name" value="phd_fam"/>
    <property type="match status" value="1"/>
</dbReference>
<dbReference type="EMBL" id="JBHTOD010000003">
    <property type="protein sequence ID" value="MFD1454978.1"/>
    <property type="molecule type" value="Genomic_DNA"/>
</dbReference>
<name>A0ABW4D4W7_9LACO</name>
<accession>A0ABW4D4W7</accession>
<dbReference type="Proteomes" id="UP001597189">
    <property type="component" value="Unassembled WGS sequence"/>
</dbReference>
<gene>
    <name evidence="3" type="ORF">ACFQ44_04655</name>
</gene>
<organism evidence="3 4">
    <name type="scientific">Levilactobacillus lanxiensis</name>
    <dbReference type="NCBI Taxonomy" id="2799568"/>
    <lineage>
        <taxon>Bacteria</taxon>
        <taxon>Bacillati</taxon>
        <taxon>Bacillota</taxon>
        <taxon>Bacilli</taxon>
        <taxon>Lactobacillales</taxon>
        <taxon>Lactobacillaceae</taxon>
        <taxon>Levilactobacillus</taxon>
    </lineage>
</organism>
<evidence type="ECO:0000256" key="2">
    <source>
        <dbReference type="RuleBase" id="RU362080"/>
    </source>
</evidence>
<dbReference type="Gene3D" id="3.40.1620.10">
    <property type="entry name" value="YefM-like domain"/>
    <property type="match status" value="1"/>
</dbReference>
<dbReference type="RefSeq" id="WP_203644113.1">
    <property type="nucleotide sequence ID" value="NZ_BOLN01000003.1"/>
</dbReference>
<evidence type="ECO:0000313" key="4">
    <source>
        <dbReference type="Proteomes" id="UP001597189"/>
    </source>
</evidence>
<dbReference type="PANTHER" id="PTHR33713:SF6">
    <property type="entry name" value="ANTITOXIN YEFM"/>
    <property type="match status" value="1"/>
</dbReference>
<keyword evidence="4" id="KW-1185">Reference proteome</keyword>
<dbReference type="InterPro" id="IPR006442">
    <property type="entry name" value="Antitoxin_Phd/YefM"/>
</dbReference>
<dbReference type="InterPro" id="IPR051405">
    <property type="entry name" value="phD/YefM_antitoxin"/>
</dbReference>
<comment type="caution">
    <text evidence="3">The sequence shown here is derived from an EMBL/GenBank/DDBJ whole genome shotgun (WGS) entry which is preliminary data.</text>
</comment>